<evidence type="ECO:0008006" key="10">
    <source>
        <dbReference type="Google" id="ProtNLM"/>
    </source>
</evidence>
<dbReference type="PROSITE" id="PS00392">
    <property type="entry name" value="DDC_GAD_HDC_YDC"/>
    <property type="match status" value="1"/>
</dbReference>
<dbReference type="InterPro" id="IPR002129">
    <property type="entry name" value="PyrdxlP-dep_de-COase"/>
</dbReference>
<protein>
    <recommendedName>
        <fullName evidence="10">Cysteine sulfinic acid decarboxylase</fullName>
    </recommendedName>
</protein>
<dbReference type="Gene3D" id="3.40.640.10">
    <property type="entry name" value="Type I PLP-dependent aspartate aminotransferase-like (Major domain)"/>
    <property type="match status" value="1"/>
</dbReference>
<evidence type="ECO:0000256" key="7">
    <source>
        <dbReference type="RuleBase" id="RU000382"/>
    </source>
</evidence>
<feature type="modified residue" description="N6-(pyridoxal phosphate)lysine" evidence="6">
    <location>
        <position position="298"/>
    </location>
</feature>
<evidence type="ECO:0000256" key="4">
    <source>
        <dbReference type="ARBA" id="ARBA00022898"/>
    </source>
</evidence>
<evidence type="ECO:0000256" key="3">
    <source>
        <dbReference type="ARBA" id="ARBA00022793"/>
    </source>
</evidence>
<evidence type="ECO:0000256" key="1">
    <source>
        <dbReference type="ARBA" id="ARBA00001933"/>
    </source>
</evidence>
<dbReference type="Proteomes" id="UP000291343">
    <property type="component" value="Unassembled WGS sequence"/>
</dbReference>
<dbReference type="InterPro" id="IPR015421">
    <property type="entry name" value="PyrdxlP-dep_Trfase_major"/>
</dbReference>
<dbReference type="SMR" id="A0A482WQE9"/>
<proteinExistence type="inferred from homology"/>
<dbReference type="PANTHER" id="PTHR45677:SF8">
    <property type="entry name" value="CYSTEINE SULFINIC ACID DECARBOXYLASE"/>
    <property type="match status" value="1"/>
</dbReference>
<dbReference type="InterPro" id="IPR015424">
    <property type="entry name" value="PyrdxlP-dep_Trfase"/>
</dbReference>
<dbReference type="InParanoid" id="A0A482WQE9"/>
<keyword evidence="9" id="KW-1185">Reference proteome</keyword>
<dbReference type="Gene3D" id="3.90.1150.170">
    <property type="match status" value="1"/>
</dbReference>
<dbReference type="OrthoDB" id="392571at2759"/>
<sequence length="490" mass="54997">MENGHKSSATTKILDKVLELLDSEGVFGTDRDQPVVVFKHPKELTTEIPDLDLEAPITDEKQLWDVVRRIIQHCVKTSHPYFLNQLYGGLDPYGLAGAWISEALNTNQYTYEVAPAFTLAELAVLKRVLNLIGFQNGDGIFAPGGSIANMFAIALARYKMDPTTKNRGISHLPPLVMLTSEESHYSMLKAAHWFGVGTDNVIRVKTDERGRMIPSALVESIESALSAGKKPFFVNATAGTTVLGAFDPLAQIADVCEKYQLWMHVDACWGGSLMFSDKYSAILKDTHRADSLAWNPHKMLGAPLQCSILVIKEKGLLHQCNSAAATYLFQQDKFYDTAFDTGDKSVQCGRKVDAFKLWLMWSVRGQTGFARLVDNCMDVSRYFMSRIKEMEGFILVLPEFQCTNICFWYIPPSLRSATERNQEWWSKVSEVAPKIKERMIMAGSLMIGYQPLKHRNLPNFFRLVTTCHPPPTTADMEHVIKEIVEKGADL</sequence>
<keyword evidence="5 7" id="KW-0456">Lyase</keyword>
<evidence type="ECO:0000256" key="2">
    <source>
        <dbReference type="ARBA" id="ARBA00009533"/>
    </source>
</evidence>
<dbReference type="EMBL" id="QKKF02027441">
    <property type="protein sequence ID" value="RZF35845.1"/>
    <property type="molecule type" value="Genomic_DNA"/>
</dbReference>
<dbReference type="GO" id="GO:0030170">
    <property type="term" value="F:pyridoxal phosphate binding"/>
    <property type="evidence" value="ECO:0007669"/>
    <property type="project" value="InterPro"/>
</dbReference>
<accession>A0A482WQE9</accession>
<dbReference type="GO" id="GO:0016831">
    <property type="term" value="F:carboxy-lyase activity"/>
    <property type="evidence" value="ECO:0007669"/>
    <property type="project" value="UniProtKB-KW"/>
</dbReference>
<dbReference type="Pfam" id="PF00282">
    <property type="entry name" value="Pyridoxal_deC"/>
    <property type="match status" value="1"/>
</dbReference>
<dbReference type="GO" id="GO:0019752">
    <property type="term" value="P:carboxylic acid metabolic process"/>
    <property type="evidence" value="ECO:0007669"/>
    <property type="project" value="InterPro"/>
</dbReference>
<evidence type="ECO:0000256" key="6">
    <source>
        <dbReference type="PIRSR" id="PIRSR602129-50"/>
    </source>
</evidence>
<dbReference type="SUPFAM" id="SSF53383">
    <property type="entry name" value="PLP-dependent transferases"/>
    <property type="match status" value="1"/>
</dbReference>
<evidence type="ECO:0000256" key="5">
    <source>
        <dbReference type="ARBA" id="ARBA00023239"/>
    </source>
</evidence>
<comment type="similarity">
    <text evidence="2 7">Belongs to the group II decarboxylase family.</text>
</comment>
<dbReference type="STRING" id="195883.A0A482WQE9"/>
<dbReference type="FunCoup" id="A0A482WQE9">
    <property type="interactions" value="54"/>
</dbReference>
<evidence type="ECO:0000313" key="9">
    <source>
        <dbReference type="Proteomes" id="UP000291343"/>
    </source>
</evidence>
<gene>
    <name evidence="8" type="ORF">LSTR_LSTR014175</name>
</gene>
<dbReference type="GO" id="GO:0005737">
    <property type="term" value="C:cytoplasm"/>
    <property type="evidence" value="ECO:0007669"/>
    <property type="project" value="TreeGrafter"/>
</dbReference>
<dbReference type="CDD" id="cd06450">
    <property type="entry name" value="DOPA_deC_like"/>
    <property type="match status" value="1"/>
</dbReference>
<dbReference type="InterPro" id="IPR021115">
    <property type="entry name" value="Pyridoxal-P_BS"/>
</dbReference>
<reference evidence="8 9" key="1">
    <citation type="journal article" date="2017" name="Gigascience">
        <title>Genome sequence of the small brown planthopper, Laodelphax striatellus.</title>
        <authorList>
            <person name="Zhu J."/>
            <person name="Jiang F."/>
            <person name="Wang X."/>
            <person name="Yang P."/>
            <person name="Bao Y."/>
            <person name="Zhao W."/>
            <person name="Wang W."/>
            <person name="Lu H."/>
            <person name="Wang Q."/>
            <person name="Cui N."/>
            <person name="Li J."/>
            <person name="Chen X."/>
            <person name="Luo L."/>
            <person name="Yu J."/>
            <person name="Kang L."/>
            <person name="Cui F."/>
        </authorList>
    </citation>
    <scope>NUCLEOTIDE SEQUENCE [LARGE SCALE GENOMIC DNA]</scope>
    <source>
        <strain evidence="8">Lst14</strain>
    </source>
</reference>
<comment type="caution">
    <text evidence="8">The sequence shown here is derived from an EMBL/GenBank/DDBJ whole genome shotgun (WGS) entry which is preliminary data.</text>
</comment>
<dbReference type="AlphaFoldDB" id="A0A482WQE9"/>
<comment type="cofactor">
    <cofactor evidence="1 6 7">
        <name>pyridoxal 5'-phosphate</name>
        <dbReference type="ChEBI" id="CHEBI:597326"/>
    </cofactor>
</comment>
<organism evidence="8 9">
    <name type="scientific">Laodelphax striatellus</name>
    <name type="common">Small brown planthopper</name>
    <name type="synonym">Delphax striatella</name>
    <dbReference type="NCBI Taxonomy" id="195883"/>
    <lineage>
        <taxon>Eukaryota</taxon>
        <taxon>Metazoa</taxon>
        <taxon>Ecdysozoa</taxon>
        <taxon>Arthropoda</taxon>
        <taxon>Hexapoda</taxon>
        <taxon>Insecta</taxon>
        <taxon>Pterygota</taxon>
        <taxon>Neoptera</taxon>
        <taxon>Paraneoptera</taxon>
        <taxon>Hemiptera</taxon>
        <taxon>Auchenorrhyncha</taxon>
        <taxon>Fulgoroidea</taxon>
        <taxon>Delphacidae</taxon>
        <taxon>Criomorphinae</taxon>
        <taxon>Laodelphax</taxon>
    </lineage>
</organism>
<keyword evidence="4 6" id="KW-0663">Pyridoxal phosphate</keyword>
<dbReference type="PANTHER" id="PTHR45677">
    <property type="entry name" value="GLUTAMATE DECARBOXYLASE-RELATED"/>
    <property type="match status" value="1"/>
</dbReference>
<keyword evidence="3" id="KW-0210">Decarboxylase</keyword>
<name>A0A482WQE9_LAOST</name>
<evidence type="ECO:0000313" key="8">
    <source>
        <dbReference type="EMBL" id="RZF35845.1"/>
    </source>
</evidence>